<feature type="chain" id="PRO_5032655179" description="DUF3078 domain-containing protein" evidence="1">
    <location>
        <begin position="22"/>
        <end position="299"/>
    </location>
</feature>
<keyword evidence="1" id="KW-0732">Signal</keyword>
<protein>
    <recommendedName>
        <fullName evidence="4">DUF3078 domain-containing protein</fullName>
    </recommendedName>
</protein>
<accession>A0A855X2Y5</accession>
<evidence type="ECO:0008006" key="4">
    <source>
        <dbReference type="Google" id="ProtNLM"/>
    </source>
</evidence>
<comment type="caution">
    <text evidence="2">The sequence shown here is derived from an EMBL/GenBank/DDBJ whole genome shotgun (WGS) entry which is preliminary data.</text>
</comment>
<evidence type="ECO:0000313" key="3">
    <source>
        <dbReference type="Proteomes" id="UP000250918"/>
    </source>
</evidence>
<dbReference type="AlphaFoldDB" id="A0A855X2Y5"/>
<gene>
    <name evidence="2" type="ORF">C3F09_11330</name>
</gene>
<evidence type="ECO:0000256" key="1">
    <source>
        <dbReference type="SAM" id="SignalP"/>
    </source>
</evidence>
<reference evidence="2 3" key="1">
    <citation type="journal article" date="2018" name="ISME J.">
        <title>A methanotrophic archaeon couples anaerobic oxidation of methane to Fe(III) reduction.</title>
        <authorList>
            <person name="Cai C."/>
            <person name="Leu A.O."/>
            <person name="Xie G.J."/>
            <person name="Guo J."/>
            <person name="Feng Y."/>
            <person name="Zhao J.X."/>
            <person name="Tyson G.W."/>
            <person name="Yuan Z."/>
            <person name="Hu S."/>
        </authorList>
    </citation>
    <scope>NUCLEOTIDE SEQUENCE [LARGE SCALE GENOMIC DNA]</scope>
    <source>
        <strain evidence="2">FeB_12</strain>
    </source>
</reference>
<feature type="signal peptide" evidence="1">
    <location>
        <begin position="1"/>
        <end position="21"/>
    </location>
</feature>
<dbReference type="Pfam" id="PF11276">
    <property type="entry name" value="DUF3078"/>
    <property type="match status" value="1"/>
</dbReference>
<proteinExistence type="predicted"/>
<dbReference type="InterPro" id="IPR021428">
    <property type="entry name" value="DUF3078"/>
</dbReference>
<organism evidence="2 3">
    <name type="scientific">candidate division GN15 bacterium</name>
    <dbReference type="NCBI Taxonomy" id="2072418"/>
    <lineage>
        <taxon>Bacteria</taxon>
        <taxon>candidate division GN15</taxon>
    </lineage>
</organism>
<dbReference type="EMBL" id="PQAP01000196">
    <property type="protein sequence ID" value="PWB68563.1"/>
    <property type="molecule type" value="Genomic_DNA"/>
</dbReference>
<evidence type="ECO:0000313" key="2">
    <source>
        <dbReference type="EMBL" id="PWB68563.1"/>
    </source>
</evidence>
<name>A0A855X2Y5_9BACT</name>
<sequence length="299" mass="33588">MIKQVTLLVAILLILTLIVAAADTTTTTSWKKSLVLDVTTTQAAYSDSWVGGEIGSLNWVANMNGTAEKQMAKWFNYRSILKLSFGQTVTQDDSTKKWSKPKKSTDLIDWDNLGRLTLESYVDPYVAFHLESQFSFQLSEEKTVYFSPMKLTESFGIARKFYSGPKTDAIISRLGFAVRHIITKQLVTGSPTETKSVTTNDGGIESVTDVQLTLNEKLVYISKLGLYKAFFFSEKSKFAGTPQANDWKTIDVNWENSVTAQLSKIIATKLYVQLLYDKQISYRGRLKETLGIGFLFNLI</sequence>
<dbReference type="Proteomes" id="UP000250918">
    <property type="component" value="Unassembled WGS sequence"/>
</dbReference>